<evidence type="ECO:0000313" key="2">
    <source>
        <dbReference type="EMBL" id="EGG08021.1"/>
    </source>
</evidence>
<gene>
    <name evidence="2" type="ORF">MELLADRAFT_62243</name>
</gene>
<feature type="signal peptide" evidence="1">
    <location>
        <begin position="1"/>
        <end position="19"/>
    </location>
</feature>
<dbReference type="RefSeq" id="XP_007408786.1">
    <property type="nucleotide sequence ID" value="XM_007408724.1"/>
</dbReference>
<organism evidence="3">
    <name type="scientific">Melampsora larici-populina (strain 98AG31 / pathotype 3-4-7)</name>
    <name type="common">Poplar leaf rust fungus</name>
    <dbReference type="NCBI Taxonomy" id="747676"/>
    <lineage>
        <taxon>Eukaryota</taxon>
        <taxon>Fungi</taxon>
        <taxon>Dikarya</taxon>
        <taxon>Basidiomycota</taxon>
        <taxon>Pucciniomycotina</taxon>
        <taxon>Pucciniomycetes</taxon>
        <taxon>Pucciniales</taxon>
        <taxon>Melampsoraceae</taxon>
        <taxon>Melampsora</taxon>
    </lineage>
</organism>
<dbReference type="EMBL" id="GL883102">
    <property type="protein sequence ID" value="EGG08021.1"/>
    <property type="molecule type" value="Genomic_DNA"/>
</dbReference>
<dbReference type="HOGENOM" id="CLU_1855704_0_0_1"/>
<evidence type="ECO:0000313" key="3">
    <source>
        <dbReference type="Proteomes" id="UP000001072"/>
    </source>
</evidence>
<proteinExistence type="predicted"/>
<feature type="chain" id="PRO_5003320800" evidence="1">
    <location>
        <begin position="20"/>
        <end position="146"/>
    </location>
</feature>
<dbReference type="AlphaFoldDB" id="F4RI47"/>
<keyword evidence="1" id="KW-0732">Signal</keyword>
<protein>
    <submittedName>
        <fullName evidence="2">Secreted protein</fullName>
    </submittedName>
</protein>
<keyword evidence="3" id="KW-1185">Reference proteome</keyword>
<dbReference type="GeneID" id="18929868"/>
<name>F4RI47_MELLP</name>
<dbReference type="VEuPathDB" id="FungiDB:MELLADRAFT_62243"/>
<sequence length="146" mass="15875">MHFALPLSTLLCVLQTVVALPTRSSGLDASAILSPRAGIEEVVASGNIKEKSIQEKCYGGINNYFSGGMPFTYNYYNSLMYNNGFPGLCNSYFGSGYQWGTCSSYFGCPNSVNTFYNSYLSGFNGLYGSSLYTLNDKDLKSDTNAV</sequence>
<dbReference type="KEGG" id="mlr:MELLADRAFT_62243"/>
<dbReference type="InParanoid" id="F4RI47"/>
<dbReference type="Proteomes" id="UP000001072">
    <property type="component" value="Unassembled WGS sequence"/>
</dbReference>
<accession>F4RI47</accession>
<evidence type="ECO:0000256" key="1">
    <source>
        <dbReference type="SAM" id="SignalP"/>
    </source>
</evidence>
<reference evidence="3" key="1">
    <citation type="journal article" date="2011" name="Proc. Natl. Acad. Sci. U.S.A.">
        <title>Obligate biotrophy features unraveled by the genomic analysis of rust fungi.</title>
        <authorList>
            <person name="Duplessis S."/>
            <person name="Cuomo C.A."/>
            <person name="Lin Y.-C."/>
            <person name="Aerts A."/>
            <person name="Tisserant E."/>
            <person name="Veneault-Fourrey C."/>
            <person name="Joly D.L."/>
            <person name="Hacquard S."/>
            <person name="Amselem J."/>
            <person name="Cantarel B.L."/>
            <person name="Chiu R."/>
            <person name="Coutinho P.M."/>
            <person name="Feau N."/>
            <person name="Field M."/>
            <person name="Frey P."/>
            <person name="Gelhaye E."/>
            <person name="Goldberg J."/>
            <person name="Grabherr M.G."/>
            <person name="Kodira C.D."/>
            <person name="Kohler A."/>
            <person name="Kuees U."/>
            <person name="Lindquist E.A."/>
            <person name="Lucas S.M."/>
            <person name="Mago R."/>
            <person name="Mauceli E."/>
            <person name="Morin E."/>
            <person name="Murat C."/>
            <person name="Pangilinan J.L."/>
            <person name="Park R."/>
            <person name="Pearson M."/>
            <person name="Quesneville H."/>
            <person name="Rouhier N."/>
            <person name="Sakthikumar S."/>
            <person name="Salamov A.A."/>
            <person name="Schmutz J."/>
            <person name="Selles B."/>
            <person name="Shapiro H."/>
            <person name="Tanguay P."/>
            <person name="Tuskan G.A."/>
            <person name="Henrissat B."/>
            <person name="Van de Peer Y."/>
            <person name="Rouze P."/>
            <person name="Ellis J.G."/>
            <person name="Dodds P.N."/>
            <person name="Schein J.E."/>
            <person name="Zhong S."/>
            <person name="Hamelin R.C."/>
            <person name="Grigoriev I.V."/>
            <person name="Szabo L.J."/>
            <person name="Martin F."/>
        </authorList>
    </citation>
    <scope>NUCLEOTIDE SEQUENCE [LARGE SCALE GENOMIC DNA]</scope>
    <source>
        <strain evidence="3">98AG31 / pathotype 3-4-7</strain>
    </source>
</reference>